<proteinExistence type="predicted"/>
<dbReference type="Gene3D" id="1.20.5.300">
    <property type="match status" value="1"/>
</dbReference>
<evidence type="ECO:0000256" key="1">
    <source>
        <dbReference type="SAM" id="Phobius"/>
    </source>
</evidence>
<keyword evidence="1" id="KW-1133">Transmembrane helix</keyword>
<name>A0AA50ADJ6_9VIRU</name>
<feature type="transmembrane region" description="Helical" evidence="1">
    <location>
        <begin position="85"/>
        <end position="106"/>
    </location>
</feature>
<sequence length="107" mass="12519">MEDLRCLISENSSKITELQSELSRQDYSIQLMQKDYEYMKKGLDNIEKQTESNFNVLSSKLDDIYNSKDEERKKQLDEIKDLKNYVVKTVIGIGIGALLLYVFPFLK</sequence>
<protein>
    <submittedName>
        <fullName evidence="2">Hemolysin</fullName>
    </submittedName>
</protein>
<accession>A0AA50ADJ6</accession>
<evidence type="ECO:0000313" key="2">
    <source>
        <dbReference type="EMBL" id="WLJ26347.1"/>
    </source>
</evidence>
<dbReference type="EMBL" id="OQ890325">
    <property type="protein sequence ID" value="WLJ26347.1"/>
    <property type="molecule type" value="Genomic_DNA"/>
</dbReference>
<reference evidence="2" key="1">
    <citation type="submission" date="2023-04" db="EMBL/GenBank/DDBJ databases">
        <title>The human skin virome in hidradenitis suppurativa patients.</title>
        <authorList>
            <person name="Jansen D."/>
        </authorList>
    </citation>
    <scope>NUCLEOTIDE SEQUENCE</scope>
    <source>
        <strain evidence="2">VC4_HSPhageD</strain>
    </source>
</reference>
<keyword evidence="1" id="KW-0472">Membrane</keyword>
<organism evidence="2">
    <name type="scientific">Firmicutes phage HS19</name>
    <dbReference type="NCBI Taxonomy" id="3056397"/>
    <lineage>
        <taxon>Viruses</taxon>
    </lineage>
</organism>
<keyword evidence="1" id="KW-0812">Transmembrane</keyword>